<dbReference type="EMBL" id="FPCA01000003">
    <property type="protein sequence ID" value="SFU86710.1"/>
    <property type="molecule type" value="Genomic_DNA"/>
</dbReference>
<organism evidence="1 2">
    <name type="scientific">Pontibacter akesuensis</name>
    <dbReference type="NCBI Taxonomy" id="388950"/>
    <lineage>
        <taxon>Bacteria</taxon>
        <taxon>Pseudomonadati</taxon>
        <taxon>Bacteroidota</taxon>
        <taxon>Cytophagia</taxon>
        <taxon>Cytophagales</taxon>
        <taxon>Hymenobacteraceae</taxon>
        <taxon>Pontibacter</taxon>
    </lineage>
</organism>
<dbReference type="AlphaFoldDB" id="A0A1I7JNJ1"/>
<evidence type="ECO:0000313" key="1">
    <source>
        <dbReference type="EMBL" id="SFU86710.1"/>
    </source>
</evidence>
<name>A0A1I7JNJ1_9BACT</name>
<keyword evidence="2" id="KW-1185">Reference proteome</keyword>
<sequence length="44" mass="5105">MNIGIYTLFEHHITVLHRLILIYLKASAATQIELLAFRESYGML</sequence>
<protein>
    <submittedName>
        <fullName evidence="1">Uncharacterized protein</fullName>
    </submittedName>
</protein>
<proteinExistence type="predicted"/>
<reference evidence="2" key="1">
    <citation type="submission" date="2016-10" db="EMBL/GenBank/DDBJ databases">
        <authorList>
            <person name="Varghese N."/>
        </authorList>
    </citation>
    <scope>NUCLEOTIDE SEQUENCE [LARGE SCALE GENOMIC DNA]</scope>
    <source>
        <strain evidence="2">DSM 18820</strain>
    </source>
</reference>
<accession>A0A1I7JNJ1</accession>
<gene>
    <name evidence="1" type="ORF">SAMN04487941_3063</name>
</gene>
<evidence type="ECO:0000313" key="2">
    <source>
        <dbReference type="Proteomes" id="UP000182491"/>
    </source>
</evidence>
<dbReference type="Proteomes" id="UP000182491">
    <property type="component" value="Unassembled WGS sequence"/>
</dbReference>